<evidence type="ECO:0000313" key="1">
    <source>
        <dbReference type="EMBL" id="KAL3312152.1"/>
    </source>
</evidence>
<dbReference type="EMBL" id="JBJKFK010001827">
    <property type="protein sequence ID" value="KAL3312152.1"/>
    <property type="molecule type" value="Genomic_DNA"/>
</dbReference>
<sequence length="75" mass="8466">VGDALLQHCLADFVLIGMPEVLETGNQERGGYHLLIVKASCTSWMIKLRSFPMAESSFRFFGPLLYEPRLPCSNY</sequence>
<evidence type="ECO:0000313" key="2">
    <source>
        <dbReference type="Proteomes" id="UP001626550"/>
    </source>
</evidence>
<reference evidence="1 2" key="1">
    <citation type="submission" date="2024-11" db="EMBL/GenBank/DDBJ databases">
        <title>Adaptive evolution of stress response genes in parasites aligns with host niche diversity.</title>
        <authorList>
            <person name="Hahn C."/>
            <person name="Resl P."/>
        </authorList>
    </citation>
    <scope>NUCLEOTIDE SEQUENCE [LARGE SCALE GENOMIC DNA]</scope>
    <source>
        <strain evidence="1">EGGRZ-B1_66</strain>
        <tissue evidence="1">Body</tissue>
    </source>
</reference>
<gene>
    <name evidence="1" type="ORF">Ciccas_009260</name>
</gene>
<name>A0ABD2PXK0_9PLAT</name>
<proteinExistence type="predicted"/>
<feature type="non-terminal residue" evidence="1">
    <location>
        <position position="1"/>
    </location>
</feature>
<comment type="caution">
    <text evidence="1">The sequence shown here is derived from an EMBL/GenBank/DDBJ whole genome shotgun (WGS) entry which is preliminary data.</text>
</comment>
<keyword evidence="2" id="KW-1185">Reference proteome</keyword>
<accession>A0ABD2PXK0</accession>
<protein>
    <submittedName>
        <fullName evidence="1">Uncharacterized protein</fullName>
    </submittedName>
</protein>
<dbReference type="Proteomes" id="UP001626550">
    <property type="component" value="Unassembled WGS sequence"/>
</dbReference>
<organism evidence="1 2">
    <name type="scientific">Cichlidogyrus casuarinus</name>
    <dbReference type="NCBI Taxonomy" id="1844966"/>
    <lineage>
        <taxon>Eukaryota</taxon>
        <taxon>Metazoa</taxon>
        <taxon>Spiralia</taxon>
        <taxon>Lophotrochozoa</taxon>
        <taxon>Platyhelminthes</taxon>
        <taxon>Monogenea</taxon>
        <taxon>Monopisthocotylea</taxon>
        <taxon>Dactylogyridea</taxon>
        <taxon>Ancyrocephalidae</taxon>
        <taxon>Cichlidogyrus</taxon>
    </lineage>
</organism>
<dbReference type="AlphaFoldDB" id="A0ABD2PXK0"/>